<dbReference type="Pfam" id="PF11224">
    <property type="entry name" value="DUF3023"/>
    <property type="match status" value="1"/>
</dbReference>
<dbReference type="InterPro" id="IPR021387">
    <property type="entry name" value="DUF3023"/>
</dbReference>
<proteinExistence type="predicted"/>
<dbReference type="EMBL" id="CP033455">
    <property type="protein sequence ID" value="QGR03390.1"/>
    <property type="molecule type" value="Genomic_DNA"/>
</dbReference>
<dbReference type="RefSeq" id="WP_158406569.1">
    <property type="nucleotide sequence ID" value="NZ_CP033455.1"/>
</dbReference>
<evidence type="ECO:0000313" key="2">
    <source>
        <dbReference type="Proteomes" id="UP000422822"/>
    </source>
</evidence>
<organism evidence="1 2">
    <name type="scientific">Ehrlichia ruminantium</name>
    <name type="common">heartwater rickettsia</name>
    <name type="synonym">Cowdria ruminantium</name>
    <dbReference type="NCBI Taxonomy" id="779"/>
    <lineage>
        <taxon>Bacteria</taxon>
        <taxon>Pseudomonadati</taxon>
        <taxon>Pseudomonadota</taxon>
        <taxon>Alphaproteobacteria</taxon>
        <taxon>Rickettsiales</taxon>
        <taxon>Anaplasmataceae</taxon>
        <taxon>Ehrlichia</taxon>
    </lineage>
</organism>
<protein>
    <submittedName>
        <fullName evidence="1">DUF3023 domain-containing protein</fullName>
    </submittedName>
</protein>
<keyword evidence="2" id="KW-1185">Reference proteome</keyword>
<dbReference type="AlphaFoldDB" id="A0AAE6QA59"/>
<accession>A0AAE6QA59</accession>
<name>A0AAE6QA59_EHRRU</name>
<sequence>MLYNLGIRQEIKINEELCSCLMEQERISYSNISCIGVVDEGGLVVWISNGRDIKQDLCSPSGDSLFKIQIKVSRKKVKHSENLIKLLNILDFAPDSMHFSIYVMVRHAMLNAFLGRTSVSGGKICMPSLLECGEIVLAIPVRIGKHYMNISYNESFLLKEVSHLECVEFKYVSTEQDVSNTAGSTRLLSSTVWYTSYKKLPRIKSKKEELNTALVLENEVNTEELFASYMESSSAVQEEVHCNEEKWEGQEGIEGATSLLGAVKLSDISDWGKRK</sequence>
<reference evidence="1 2" key="1">
    <citation type="submission" date="2018-10" db="EMBL/GenBank/DDBJ databases">
        <title>Propagation and draft genome sequences of three atypical Erhlichia ruminantium isolates.</title>
        <authorList>
            <person name="Liebenberg J."/>
            <person name="Steyn H."/>
            <person name="Josemans A."/>
            <person name="Zweygarth E."/>
        </authorList>
    </citation>
    <scope>NUCLEOTIDE SEQUENCE [LARGE SCALE GENOMIC DNA]</scope>
    <source>
        <strain evidence="1 2">Omatjenne</strain>
    </source>
</reference>
<evidence type="ECO:0000313" key="1">
    <source>
        <dbReference type="EMBL" id="QGR03390.1"/>
    </source>
</evidence>
<gene>
    <name evidence="1" type="ORF">EDL80_02185</name>
</gene>
<dbReference type="Proteomes" id="UP000422822">
    <property type="component" value="Chromosome"/>
</dbReference>